<proteinExistence type="predicted"/>
<dbReference type="OrthoDB" id="9801997at2"/>
<organism evidence="2 3">
    <name type="scientific">Aeromonas lusitana</name>
    <dbReference type="NCBI Taxonomy" id="931529"/>
    <lineage>
        <taxon>Bacteria</taxon>
        <taxon>Pseudomonadati</taxon>
        <taxon>Pseudomonadota</taxon>
        <taxon>Gammaproteobacteria</taxon>
        <taxon>Aeromonadales</taxon>
        <taxon>Aeromonadaceae</taxon>
        <taxon>Aeromonas</taxon>
    </lineage>
</organism>
<evidence type="ECO:0000259" key="1">
    <source>
        <dbReference type="Pfam" id="PF02627"/>
    </source>
</evidence>
<dbReference type="Proteomes" id="UP000232060">
    <property type="component" value="Unassembled WGS sequence"/>
</dbReference>
<dbReference type="GO" id="GO:0051920">
    <property type="term" value="F:peroxiredoxin activity"/>
    <property type="evidence" value="ECO:0007669"/>
    <property type="project" value="InterPro"/>
</dbReference>
<dbReference type="AlphaFoldDB" id="A0A2M8HA18"/>
<dbReference type="InterPro" id="IPR004675">
    <property type="entry name" value="AhpD_core"/>
</dbReference>
<dbReference type="PANTHER" id="PTHR34846:SF10">
    <property type="entry name" value="CYTOPLASMIC PROTEIN"/>
    <property type="match status" value="1"/>
</dbReference>
<dbReference type="InterPro" id="IPR029032">
    <property type="entry name" value="AhpD-like"/>
</dbReference>
<dbReference type="NCBIfam" id="TIGR00778">
    <property type="entry name" value="ahpD_dom"/>
    <property type="match status" value="1"/>
</dbReference>
<gene>
    <name evidence="2" type="ORF">CUC44_09320</name>
</gene>
<name>A0A2M8HA18_9GAMM</name>
<comment type="caution">
    <text evidence="2">The sequence shown here is derived from an EMBL/GenBank/DDBJ whole genome shotgun (WGS) entry which is preliminary data.</text>
</comment>
<protein>
    <recommendedName>
        <fullName evidence="1">Carboxymuconolactone decarboxylase-like domain-containing protein</fullName>
    </recommendedName>
</protein>
<feature type="domain" description="Carboxymuconolactone decarboxylase-like" evidence="1">
    <location>
        <begin position="13"/>
        <end position="94"/>
    </location>
</feature>
<sequence>MSHRIQFASQIPAAIQAMRGLESYLGGTDIPPSLKELIKLRASMINGCAYCIELHAEVAMQQQESPQRLLALAAWRESPLFDERERAVLALTDEVTLIADHGLSEESYQQGLVQLGETLLAQCLMQIVTINAWNRIAVATRMEHSHP</sequence>
<dbReference type="PANTHER" id="PTHR34846">
    <property type="entry name" value="4-CARBOXYMUCONOLACTONE DECARBOXYLASE FAMILY PROTEIN (AFU_ORTHOLOGUE AFUA_6G11590)"/>
    <property type="match status" value="1"/>
</dbReference>
<accession>A0A2M8HA18</accession>
<evidence type="ECO:0000313" key="3">
    <source>
        <dbReference type="Proteomes" id="UP000232060"/>
    </source>
</evidence>
<dbReference type="EMBL" id="PGCP01000013">
    <property type="protein sequence ID" value="PJC93426.1"/>
    <property type="molecule type" value="Genomic_DNA"/>
</dbReference>
<reference evidence="2 3" key="1">
    <citation type="submission" date="2017-11" db="EMBL/GenBank/DDBJ databases">
        <title>Draft genome sequence of environmental isolate Aeromonas lusitania sp. nov. MDC 2473.</title>
        <authorList>
            <person name="Colston S.M."/>
            <person name="Navarro A."/>
            <person name="Martinez-Murcia A.J."/>
            <person name="Graf J."/>
        </authorList>
    </citation>
    <scope>NUCLEOTIDE SEQUENCE [LARGE SCALE GENOMIC DNA]</scope>
    <source>
        <strain evidence="2 3">MDC 2473</strain>
    </source>
</reference>
<dbReference type="RefSeq" id="WP_100859688.1">
    <property type="nucleotide sequence ID" value="NZ_PGCP01000013.1"/>
</dbReference>
<dbReference type="Gene3D" id="1.20.1290.10">
    <property type="entry name" value="AhpD-like"/>
    <property type="match status" value="1"/>
</dbReference>
<dbReference type="Pfam" id="PF02627">
    <property type="entry name" value="CMD"/>
    <property type="match status" value="1"/>
</dbReference>
<keyword evidence="3" id="KW-1185">Reference proteome</keyword>
<dbReference type="SUPFAM" id="SSF69118">
    <property type="entry name" value="AhpD-like"/>
    <property type="match status" value="1"/>
</dbReference>
<evidence type="ECO:0000313" key="2">
    <source>
        <dbReference type="EMBL" id="PJC93426.1"/>
    </source>
</evidence>
<dbReference type="InterPro" id="IPR003779">
    <property type="entry name" value="CMD-like"/>
</dbReference>